<dbReference type="Proteomes" id="UP000076038">
    <property type="component" value="Chromosome"/>
</dbReference>
<gene>
    <name evidence="2" type="ORF">A3Q41_01041</name>
</gene>
<evidence type="ECO:0000313" key="2">
    <source>
        <dbReference type="EMBL" id="AMY22356.1"/>
    </source>
</evidence>
<dbReference type="OrthoDB" id="4480613at2"/>
<reference evidence="3" key="2">
    <citation type="submission" date="2016-04" db="EMBL/GenBank/DDBJ databases">
        <title>Complete Genome and Plasmid Sequences for Rhodococcus fascians D188 and Draft Sequences for Rhodococcus spp. Isolates PBTS 1 and PBTS 2.</title>
        <authorList>
            <person name="Stamer R."/>
            <person name="Vereecke D."/>
            <person name="Zhang Y."/>
            <person name="Schilkey F."/>
            <person name="Devitt N."/>
            <person name="Randall J."/>
        </authorList>
    </citation>
    <scope>NUCLEOTIDE SEQUENCE [LARGE SCALE GENOMIC DNA]</scope>
    <source>
        <strain evidence="3">PBTS2</strain>
    </source>
</reference>
<dbReference type="KEGG" id="rhs:A3Q41_01041"/>
<name>A0A143QHQ6_RHOFA</name>
<protein>
    <submittedName>
        <fullName evidence="2">Uncharacterized protein</fullName>
    </submittedName>
</protein>
<dbReference type="RefSeq" id="WP_048316819.1">
    <property type="nucleotide sequence ID" value="NZ_CP015220.1"/>
</dbReference>
<proteinExistence type="predicted"/>
<reference evidence="2 3" key="1">
    <citation type="journal article" date="2016" name="Genome Announc.">
        <title>Complete Genome and Plasmid Sequences for Rhodococcus fascians D188 and Draft Sequences for Rhodococcus Isolates PBTS 1 and PBTS 2.</title>
        <authorList>
            <person name="Stamler R.A."/>
            <person name="Vereecke D."/>
            <person name="Zhang Y."/>
            <person name="Schilkey F."/>
            <person name="Devitt N."/>
            <person name="Randall J.J."/>
        </authorList>
    </citation>
    <scope>NUCLEOTIDE SEQUENCE [LARGE SCALE GENOMIC DNA]</scope>
    <source>
        <strain evidence="2 3">PBTS2</strain>
    </source>
</reference>
<keyword evidence="1" id="KW-0472">Membrane</keyword>
<keyword evidence="1" id="KW-1133">Transmembrane helix</keyword>
<keyword evidence="1" id="KW-0812">Transmembrane</keyword>
<evidence type="ECO:0000313" key="3">
    <source>
        <dbReference type="Proteomes" id="UP000076038"/>
    </source>
</evidence>
<evidence type="ECO:0000256" key="1">
    <source>
        <dbReference type="SAM" id="Phobius"/>
    </source>
</evidence>
<feature type="transmembrane region" description="Helical" evidence="1">
    <location>
        <begin position="27"/>
        <end position="47"/>
    </location>
</feature>
<sequence>MIFIAGFMIVVVVSIAAVRSRDGLSKAAVTLVWFPLGIAFLTIWAFSYRWANQSGCREAFPEYFGYRPPDYEVEPFPVEDRQTWWPLGRECVGRDSDTGTVIVEHTGWVTTMIVYPALTCAVVALTVVVVRLSALGRRAGRARS</sequence>
<dbReference type="EMBL" id="CP015220">
    <property type="protein sequence ID" value="AMY22356.1"/>
    <property type="molecule type" value="Genomic_DNA"/>
</dbReference>
<feature type="transmembrane region" description="Helical" evidence="1">
    <location>
        <begin position="113"/>
        <end position="134"/>
    </location>
</feature>
<dbReference type="AlphaFoldDB" id="A0A143QHQ6"/>
<dbReference type="PATRIC" id="fig|1653479.3.peg.1060"/>
<organism evidence="2 3">
    <name type="scientific">Rhodococcoides fascians</name>
    <name type="common">Rhodococcus fascians</name>
    <dbReference type="NCBI Taxonomy" id="1828"/>
    <lineage>
        <taxon>Bacteria</taxon>
        <taxon>Bacillati</taxon>
        <taxon>Actinomycetota</taxon>
        <taxon>Actinomycetes</taxon>
        <taxon>Mycobacteriales</taxon>
        <taxon>Nocardiaceae</taxon>
        <taxon>Rhodococcoides</taxon>
    </lineage>
</organism>
<keyword evidence="3" id="KW-1185">Reference proteome</keyword>
<accession>A0A143QHQ6</accession>